<dbReference type="PROSITE" id="PS50110">
    <property type="entry name" value="RESPONSE_REGULATORY"/>
    <property type="match status" value="1"/>
</dbReference>
<dbReference type="GO" id="GO:0016791">
    <property type="term" value="F:phosphatase activity"/>
    <property type="evidence" value="ECO:0007669"/>
    <property type="project" value="TreeGrafter"/>
</dbReference>
<feature type="domain" description="Response regulatory" evidence="3">
    <location>
        <begin position="37"/>
        <end position="154"/>
    </location>
</feature>
<evidence type="ECO:0000259" key="3">
    <source>
        <dbReference type="PROSITE" id="PS50110"/>
    </source>
</evidence>
<dbReference type="InterPro" id="IPR052016">
    <property type="entry name" value="Bact_Sigma-Reg"/>
</dbReference>
<keyword evidence="5" id="KW-1185">Reference proteome</keyword>
<dbReference type="InterPro" id="IPR001789">
    <property type="entry name" value="Sig_transdc_resp-reg_receiver"/>
</dbReference>
<evidence type="ECO:0000313" key="5">
    <source>
        <dbReference type="Proteomes" id="UP000482155"/>
    </source>
</evidence>
<accession>A0A6B3SJR5</accession>
<dbReference type="SMART" id="SM00331">
    <property type="entry name" value="PP2C_SIG"/>
    <property type="match status" value="1"/>
</dbReference>
<evidence type="ECO:0000256" key="2">
    <source>
        <dbReference type="PROSITE-ProRule" id="PRU00169"/>
    </source>
</evidence>
<dbReference type="Pfam" id="PF07228">
    <property type="entry name" value="SpoIIE"/>
    <property type="match status" value="1"/>
</dbReference>
<dbReference type="RefSeq" id="WP_163959902.1">
    <property type="nucleotide sequence ID" value="NZ_JAAIVB010000004.1"/>
</dbReference>
<comment type="caution">
    <text evidence="4">The sequence shown here is derived from an EMBL/GenBank/DDBJ whole genome shotgun (WGS) entry which is preliminary data.</text>
</comment>
<dbReference type="InterPro" id="IPR001932">
    <property type="entry name" value="PPM-type_phosphatase-like_dom"/>
</dbReference>
<keyword evidence="2" id="KW-0597">Phosphoprotein</keyword>
<sequence length="428" mass="47222">MNTAPIPEDIDPSLPAFVHGRRRRDQFSFPGTNSGTRVLLVDDQRLVAAALKKMLEGAKEIELFAVTNAADAMEAIISFRPTVILQDLFMPDADGLALVHRYRNMEEASAVPVLVLSSEEDPNTKAMAFSRGANDYLIKLPAAAEMIARIRYHSAAYQHHLERDAAYRQLSRELEMARSMQLGLLPEPARLGAVRFEWLFQASSYVGGDCFDYFMVGDRHVCFYLADISGHGVSAAMLAFSLQHQMRAATHRMTRLVTETTSDIGRAAEIVMQDVNQRFLRMPDTSLYLTLAFGLIEQDTGLAAVATAGHPPALVTAMPGGDIIHAGVPGVPIGILRDPEFEASTVKLEPGSRIFLYSDGITETENARHEAFGQQRLEALLTNKEMHGRPLAHVRQALGDTLRAWRGARHSFEDDVTFLAMEFGIAGK</sequence>
<evidence type="ECO:0000313" key="4">
    <source>
        <dbReference type="EMBL" id="NEX59595.1"/>
    </source>
</evidence>
<name>A0A6B3SJR5_9BURK</name>
<dbReference type="PANTHER" id="PTHR43156">
    <property type="entry name" value="STAGE II SPORULATION PROTEIN E-RELATED"/>
    <property type="match status" value="1"/>
</dbReference>
<dbReference type="Gene3D" id="3.40.50.2300">
    <property type="match status" value="1"/>
</dbReference>
<dbReference type="Pfam" id="PF00072">
    <property type="entry name" value="Response_reg"/>
    <property type="match status" value="1"/>
</dbReference>
<evidence type="ECO:0000256" key="1">
    <source>
        <dbReference type="ARBA" id="ARBA00022801"/>
    </source>
</evidence>
<gene>
    <name evidence="4" type="ORF">G3574_00755</name>
</gene>
<dbReference type="Gene3D" id="3.60.40.10">
    <property type="entry name" value="PPM-type phosphatase domain"/>
    <property type="match status" value="1"/>
</dbReference>
<proteinExistence type="predicted"/>
<organism evidence="4 5">
    <name type="scientific">Noviherbaspirillum galbum</name>
    <dbReference type="NCBI Taxonomy" id="2709383"/>
    <lineage>
        <taxon>Bacteria</taxon>
        <taxon>Pseudomonadati</taxon>
        <taxon>Pseudomonadota</taxon>
        <taxon>Betaproteobacteria</taxon>
        <taxon>Burkholderiales</taxon>
        <taxon>Oxalobacteraceae</taxon>
        <taxon>Noviherbaspirillum</taxon>
    </lineage>
</organism>
<dbReference type="SMART" id="SM00448">
    <property type="entry name" value="REC"/>
    <property type="match status" value="1"/>
</dbReference>
<dbReference type="SUPFAM" id="SSF52172">
    <property type="entry name" value="CheY-like"/>
    <property type="match status" value="1"/>
</dbReference>
<dbReference type="EMBL" id="JAAIVB010000004">
    <property type="protein sequence ID" value="NEX59595.1"/>
    <property type="molecule type" value="Genomic_DNA"/>
</dbReference>
<reference evidence="4 5" key="1">
    <citation type="submission" date="2020-02" db="EMBL/GenBank/DDBJ databases">
        <authorList>
            <person name="Kim M.K."/>
        </authorList>
    </citation>
    <scope>NUCLEOTIDE SEQUENCE [LARGE SCALE GENOMIC DNA]</scope>
    <source>
        <strain evidence="4 5">17J57-3</strain>
    </source>
</reference>
<protein>
    <submittedName>
        <fullName evidence="4">SpoIIE family protein phosphatase</fullName>
    </submittedName>
</protein>
<keyword evidence="1" id="KW-0378">Hydrolase</keyword>
<dbReference type="PANTHER" id="PTHR43156:SF2">
    <property type="entry name" value="STAGE II SPORULATION PROTEIN E"/>
    <property type="match status" value="1"/>
</dbReference>
<feature type="modified residue" description="4-aspartylphosphate" evidence="2">
    <location>
        <position position="87"/>
    </location>
</feature>
<dbReference type="GO" id="GO:0000160">
    <property type="term" value="P:phosphorelay signal transduction system"/>
    <property type="evidence" value="ECO:0007669"/>
    <property type="project" value="InterPro"/>
</dbReference>
<dbReference type="AlphaFoldDB" id="A0A6B3SJR5"/>
<dbReference type="SUPFAM" id="SSF81606">
    <property type="entry name" value="PP2C-like"/>
    <property type="match status" value="1"/>
</dbReference>
<dbReference type="InterPro" id="IPR011006">
    <property type="entry name" value="CheY-like_superfamily"/>
</dbReference>
<dbReference type="InterPro" id="IPR036457">
    <property type="entry name" value="PPM-type-like_dom_sf"/>
</dbReference>
<dbReference type="Proteomes" id="UP000482155">
    <property type="component" value="Unassembled WGS sequence"/>
</dbReference>